<dbReference type="EMBL" id="SBJO01000710">
    <property type="protein sequence ID" value="KAF9758205.1"/>
    <property type="molecule type" value="Genomic_DNA"/>
</dbReference>
<name>A0A9P6GVU4_9MICR</name>
<reference evidence="1 2" key="1">
    <citation type="journal article" date="2020" name="Genome Biol. Evol.">
        <title>Comparative genomics of strictly vertically transmitted, feminizing microsporidia endosymbionts of amphipod crustaceans.</title>
        <authorList>
            <person name="Cormier A."/>
            <person name="Chebbi M.A."/>
            <person name="Giraud I."/>
            <person name="Wattier R."/>
            <person name="Teixeira M."/>
            <person name="Gilbert C."/>
            <person name="Rigaud T."/>
            <person name="Cordaux R."/>
        </authorList>
    </citation>
    <scope>NUCLEOTIDE SEQUENCE [LARGE SCALE GENOMIC DNA]</scope>
    <source>
        <strain evidence="1 2">Ou3-Ou53</strain>
    </source>
</reference>
<keyword evidence="2" id="KW-1185">Reference proteome</keyword>
<dbReference type="OrthoDB" id="5962029at2759"/>
<dbReference type="PANTHER" id="PTHR35450">
    <property type="entry name" value="REVERSE TRANSCRIPTASE DOMAIN-CONTAINING PROTEIN"/>
    <property type="match status" value="1"/>
</dbReference>
<organism evidence="1 2">
    <name type="scientific">Nosema granulosis</name>
    <dbReference type="NCBI Taxonomy" id="83296"/>
    <lineage>
        <taxon>Eukaryota</taxon>
        <taxon>Fungi</taxon>
        <taxon>Fungi incertae sedis</taxon>
        <taxon>Microsporidia</taxon>
        <taxon>Nosematidae</taxon>
        <taxon>Nosema</taxon>
    </lineage>
</organism>
<comment type="caution">
    <text evidence="1">The sequence shown here is derived from an EMBL/GenBank/DDBJ whole genome shotgun (WGS) entry which is preliminary data.</text>
</comment>
<evidence type="ECO:0000313" key="2">
    <source>
        <dbReference type="Proteomes" id="UP000740883"/>
    </source>
</evidence>
<evidence type="ECO:0000313" key="1">
    <source>
        <dbReference type="EMBL" id="KAF9758205.1"/>
    </source>
</evidence>
<dbReference type="Proteomes" id="UP000740883">
    <property type="component" value="Unassembled WGS sequence"/>
</dbReference>
<dbReference type="AlphaFoldDB" id="A0A9P6GVU4"/>
<accession>A0A9P6GVU4</accession>
<proteinExistence type="predicted"/>
<protein>
    <submittedName>
        <fullName evidence="1">Uncharacterized protein</fullName>
    </submittedName>
</protein>
<gene>
    <name evidence="1" type="ORF">NGRA_3244</name>
</gene>
<dbReference type="PANTHER" id="PTHR35450:SF2">
    <property type="entry name" value="REVERSE TRANSCRIPTASE DOMAIN-CONTAINING PROTEIN"/>
    <property type="match status" value="1"/>
</dbReference>
<sequence length="116" mass="13811">MRIDKPCKTNLNGVNLFRAINEHAISVINYHIGLIKLEPEEFEKLDQEIRQILIKHQILLQQEYKERLYILRSELGRELHSVELKSESMLLQLYRSLNEAKHGTLRRAANCKMRWT</sequence>